<protein>
    <submittedName>
        <fullName evidence="4">Autotransporter</fullName>
    </submittedName>
</protein>
<organism evidence="5">
    <name type="scientific">Mizugakiibacter sediminis</name>
    <dbReference type="NCBI Taxonomy" id="1475481"/>
    <lineage>
        <taxon>Bacteria</taxon>
        <taxon>Pseudomonadati</taxon>
        <taxon>Pseudomonadota</taxon>
        <taxon>Gammaproteobacteria</taxon>
        <taxon>Lysobacterales</taxon>
        <taxon>Rhodanobacteraceae</taxon>
        <taxon>Mizugakiibacter</taxon>
    </lineage>
</organism>
<name>A0A0K8QMG8_9GAMM</name>
<evidence type="ECO:0000259" key="3">
    <source>
        <dbReference type="Pfam" id="PF13505"/>
    </source>
</evidence>
<reference evidence="5" key="2">
    <citation type="submission" date="2015-08" db="EMBL/GenBank/DDBJ databases">
        <title>Complete DNA Sequence of Pseudomonas syringae pv. actinidiae, the Causal Agent of Kiwifruit Canker Disease.</title>
        <authorList>
            <person name="Rikkerink E.H.A."/>
            <person name="Fineran P.C."/>
        </authorList>
    </citation>
    <scope>NUCLEOTIDE SEQUENCE</scope>
    <source>
        <strain evidence="5">SkMP5</strain>
    </source>
</reference>
<proteinExistence type="predicted"/>
<dbReference type="RefSeq" id="WP_062535551.1">
    <property type="nucleotide sequence ID" value="NZ_DF970163.1"/>
</dbReference>
<dbReference type="STRING" id="1475481.GCA_000953855_00925"/>
<evidence type="ECO:0000256" key="2">
    <source>
        <dbReference type="SAM" id="SignalP"/>
    </source>
</evidence>
<dbReference type="AlphaFoldDB" id="A0A0K8QMG8"/>
<evidence type="ECO:0000313" key="4">
    <source>
        <dbReference type="EMBL" id="GAN45680.1"/>
    </source>
</evidence>
<evidence type="ECO:0000313" key="5">
    <source>
        <dbReference type="EMBL" id="GAP65622.1"/>
    </source>
</evidence>
<dbReference type="InterPro" id="IPR027385">
    <property type="entry name" value="Beta-barrel_OMP"/>
</dbReference>
<sequence length="190" mass="20099">MKKSMLALALVACAFAVPTLSQAADYSNGAFINGQAGQSKLKGIHASDDTDTGFAINAGYRWAVSPSVLLGVEGGYVDLGKFTDRAPGASAEFKLSGWNAGVNGKFAIADQWYFSARAGFFSAHRKLSGNAFGISVSGSDTKSKYYGGIGFGYDFSNNVSVGLNYDRYWANDSDVDAKGDLLSVGAEYRF</sequence>
<accession>A0A0K8QMG8</accession>
<feature type="domain" description="Outer membrane protein beta-barrel" evidence="3">
    <location>
        <begin position="9"/>
        <end position="190"/>
    </location>
</feature>
<keyword evidence="6" id="KW-1185">Reference proteome</keyword>
<gene>
    <name evidence="4" type="ORF">MBSD_2231</name>
    <name evidence="5" type="ORF">MBSD_n0912</name>
</gene>
<dbReference type="OrthoDB" id="5735897at2"/>
<evidence type="ECO:0000313" key="6">
    <source>
        <dbReference type="Proteomes" id="UP000253740"/>
    </source>
</evidence>
<evidence type="ECO:0000256" key="1">
    <source>
        <dbReference type="ARBA" id="ARBA00022729"/>
    </source>
</evidence>
<dbReference type="EMBL" id="DF970163">
    <property type="protein sequence ID" value="GAP65622.1"/>
    <property type="molecule type" value="Genomic_DNA"/>
</dbReference>
<dbReference type="InterPro" id="IPR011250">
    <property type="entry name" value="OMP/PagP_B-barrel"/>
</dbReference>
<dbReference type="HOGENOM" id="CLU_105356_0_0_6"/>
<dbReference type="Gene3D" id="2.40.160.20">
    <property type="match status" value="1"/>
</dbReference>
<dbReference type="EMBL" id="DF952382">
    <property type="protein sequence ID" value="GAN45680.1"/>
    <property type="molecule type" value="Genomic_DNA"/>
</dbReference>
<dbReference type="SUPFAM" id="SSF56925">
    <property type="entry name" value="OMPA-like"/>
    <property type="match status" value="1"/>
</dbReference>
<keyword evidence="1 2" id="KW-0732">Signal</keyword>
<dbReference type="Pfam" id="PF13505">
    <property type="entry name" value="OMP_b-brl"/>
    <property type="match status" value="1"/>
</dbReference>
<feature type="signal peptide" evidence="2">
    <location>
        <begin position="1"/>
        <end position="23"/>
    </location>
</feature>
<dbReference type="Proteomes" id="UP000253740">
    <property type="component" value="Unassembled WGS sequence"/>
</dbReference>
<feature type="chain" id="PRO_5007415625" evidence="2">
    <location>
        <begin position="24"/>
        <end position="190"/>
    </location>
</feature>
<reference evidence="4" key="1">
    <citation type="submission" date="2015-03" db="EMBL/GenBank/DDBJ databases">
        <title>Draft genome sequence of Mizugakiibacter sediminis skMP5.</title>
        <authorList>
            <person name="Watanabe T."/>
            <person name="Kojima H."/>
            <person name="Fukui M."/>
        </authorList>
    </citation>
    <scope>NUCLEOTIDE SEQUENCE</scope>
    <source>
        <strain evidence="4">SkMP5</strain>
    </source>
</reference>